<keyword evidence="6 13" id="KW-0547">Nucleotide-binding</keyword>
<reference evidence="17" key="1">
    <citation type="submission" date="2025-08" db="UniProtKB">
        <authorList>
            <consortium name="RefSeq"/>
        </authorList>
    </citation>
    <scope>IDENTIFICATION</scope>
</reference>
<dbReference type="InterPro" id="IPR008271">
    <property type="entry name" value="Ser/Thr_kinase_AS"/>
</dbReference>
<dbReference type="FunFam" id="3.30.200.20:FF:000043">
    <property type="entry name" value="Wall-associated receptor kinase 2"/>
    <property type="match status" value="1"/>
</dbReference>
<dbReference type="PANTHER" id="PTHR27005:SF468">
    <property type="entry name" value="OS01G0310500 PROTEIN"/>
    <property type="match status" value="1"/>
</dbReference>
<dbReference type="KEGG" id="pavi:110744500"/>
<proteinExistence type="inferred from homology"/>
<evidence type="ECO:0000256" key="4">
    <source>
        <dbReference type="ARBA" id="ARBA00022692"/>
    </source>
</evidence>
<evidence type="ECO:0000256" key="9">
    <source>
        <dbReference type="ARBA" id="ARBA00022989"/>
    </source>
</evidence>
<dbReference type="Pfam" id="PF07714">
    <property type="entry name" value="PK_Tyr_Ser-Thr"/>
    <property type="match status" value="1"/>
</dbReference>
<evidence type="ECO:0000256" key="14">
    <source>
        <dbReference type="RuleBase" id="RU000304"/>
    </source>
</evidence>
<gene>
    <name evidence="17" type="primary">LOC110744500</name>
</gene>
<dbReference type="GO" id="GO:0005524">
    <property type="term" value="F:ATP binding"/>
    <property type="evidence" value="ECO:0007669"/>
    <property type="project" value="UniProtKB-UniRule"/>
</dbReference>
<evidence type="ECO:0000313" key="16">
    <source>
        <dbReference type="Proteomes" id="UP000515124"/>
    </source>
</evidence>
<comment type="catalytic activity">
    <reaction evidence="12">
        <text>L-threonyl-[protein] + ATP = O-phospho-L-threonyl-[protein] + ADP + H(+)</text>
        <dbReference type="Rhea" id="RHEA:46608"/>
        <dbReference type="Rhea" id="RHEA-COMP:11060"/>
        <dbReference type="Rhea" id="RHEA-COMP:11605"/>
        <dbReference type="ChEBI" id="CHEBI:15378"/>
        <dbReference type="ChEBI" id="CHEBI:30013"/>
        <dbReference type="ChEBI" id="CHEBI:30616"/>
        <dbReference type="ChEBI" id="CHEBI:61977"/>
        <dbReference type="ChEBI" id="CHEBI:456216"/>
    </reaction>
</comment>
<sequence length="381" mass="42744">MQRRKFIKLKEKYFKENGGLLLQKQLASQGGSMETTKLFTAEELEKATNNYHESRILGEGGYGTVYKGILPDKSVVAIKKSKVNGAPAQSDVFINEVIVLSQIKHRNVVRLLGCCLETPAPLLVYEFIVEGTLSEHIHKKNGKRSSLSWELRLNIATETAGALAYLHSSALMQIIHRDVKATNILLDEHYTAKVSDFGASRVQGTFGYLDPEYFLTNQLTEKSDVYSFGVVLMELLTSKVALSLARPEEDRNLANFFVRFMEEDRLNEVLDDDIVNERNVETLKKVAEVAKRCVRLKGQDRPSMKEVAMELEGMRVTPKQPWGKSEVSSPEDTEHLLGSAMKLDAYFVDVRGDFGSRGATIGTTSGYDSMQIQMVMPYDGR</sequence>
<comment type="catalytic activity">
    <reaction evidence="11">
        <text>L-seryl-[protein] + ATP = O-phospho-L-seryl-[protein] + ADP + H(+)</text>
        <dbReference type="Rhea" id="RHEA:17989"/>
        <dbReference type="Rhea" id="RHEA-COMP:9863"/>
        <dbReference type="Rhea" id="RHEA-COMP:11604"/>
        <dbReference type="ChEBI" id="CHEBI:15378"/>
        <dbReference type="ChEBI" id="CHEBI:29999"/>
        <dbReference type="ChEBI" id="CHEBI:30616"/>
        <dbReference type="ChEBI" id="CHEBI:83421"/>
        <dbReference type="ChEBI" id="CHEBI:456216"/>
    </reaction>
</comment>
<dbReference type="SMART" id="SM00220">
    <property type="entry name" value="S_TKc"/>
    <property type="match status" value="1"/>
</dbReference>
<keyword evidence="9" id="KW-1133">Transmembrane helix</keyword>
<dbReference type="InterPro" id="IPR045274">
    <property type="entry name" value="WAK-like"/>
</dbReference>
<dbReference type="GeneID" id="110744500"/>
<keyword evidence="2 14" id="KW-0723">Serine/threonine-protein kinase</keyword>
<evidence type="ECO:0000256" key="3">
    <source>
        <dbReference type="ARBA" id="ARBA00022679"/>
    </source>
</evidence>
<evidence type="ECO:0000256" key="8">
    <source>
        <dbReference type="ARBA" id="ARBA00022840"/>
    </source>
</evidence>
<name>A0A6P5R5C6_PRUAV</name>
<dbReference type="PROSITE" id="PS00107">
    <property type="entry name" value="PROTEIN_KINASE_ATP"/>
    <property type="match status" value="1"/>
</dbReference>
<feature type="binding site" evidence="13">
    <location>
        <position position="80"/>
    </location>
    <ligand>
        <name>ATP</name>
        <dbReference type="ChEBI" id="CHEBI:30616"/>
    </ligand>
</feature>
<dbReference type="InterPro" id="IPR001245">
    <property type="entry name" value="Ser-Thr/Tyr_kinase_cat_dom"/>
</dbReference>
<keyword evidence="4" id="KW-0812">Transmembrane</keyword>
<protein>
    <submittedName>
        <fullName evidence="17">Wall-associated receptor kinase 4-like</fullName>
    </submittedName>
</protein>
<dbReference type="InterPro" id="IPR011009">
    <property type="entry name" value="Kinase-like_dom_sf"/>
</dbReference>
<organism evidence="16 17">
    <name type="scientific">Prunus avium</name>
    <name type="common">Cherry</name>
    <name type="synonym">Cerasus avium</name>
    <dbReference type="NCBI Taxonomy" id="42229"/>
    <lineage>
        <taxon>Eukaryota</taxon>
        <taxon>Viridiplantae</taxon>
        <taxon>Streptophyta</taxon>
        <taxon>Embryophyta</taxon>
        <taxon>Tracheophyta</taxon>
        <taxon>Spermatophyta</taxon>
        <taxon>Magnoliopsida</taxon>
        <taxon>eudicotyledons</taxon>
        <taxon>Gunneridae</taxon>
        <taxon>Pentapetalae</taxon>
        <taxon>rosids</taxon>
        <taxon>fabids</taxon>
        <taxon>Rosales</taxon>
        <taxon>Rosaceae</taxon>
        <taxon>Amygdaloideae</taxon>
        <taxon>Amygdaleae</taxon>
        <taxon>Prunus</taxon>
    </lineage>
</organism>
<dbReference type="AlphaFoldDB" id="A0A6P5R5C6"/>
<evidence type="ECO:0000256" key="1">
    <source>
        <dbReference type="ARBA" id="ARBA00004479"/>
    </source>
</evidence>
<keyword evidence="3" id="KW-0808">Transferase</keyword>
<dbReference type="Proteomes" id="UP000515124">
    <property type="component" value="Unplaced"/>
</dbReference>
<keyword evidence="8 13" id="KW-0067">ATP-binding</keyword>
<keyword evidence="5" id="KW-0732">Signal</keyword>
<dbReference type="RefSeq" id="XP_021800185.1">
    <property type="nucleotide sequence ID" value="XM_021944493.1"/>
</dbReference>
<evidence type="ECO:0000256" key="6">
    <source>
        <dbReference type="ARBA" id="ARBA00022741"/>
    </source>
</evidence>
<evidence type="ECO:0000256" key="10">
    <source>
        <dbReference type="ARBA" id="ARBA00023136"/>
    </source>
</evidence>
<evidence type="ECO:0000259" key="15">
    <source>
        <dbReference type="PROSITE" id="PS50011"/>
    </source>
</evidence>
<feature type="domain" description="Protein kinase" evidence="15">
    <location>
        <begin position="51"/>
        <end position="323"/>
    </location>
</feature>
<comment type="similarity">
    <text evidence="14">Belongs to the protein kinase superfamily.</text>
</comment>
<evidence type="ECO:0000256" key="13">
    <source>
        <dbReference type="PROSITE-ProRule" id="PRU10141"/>
    </source>
</evidence>
<keyword evidence="7" id="KW-0418">Kinase</keyword>
<accession>A0A6P5R5C6</accession>
<dbReference type="CDD" id="cd14066">
    <property type="entry name" value="STKc_IRAK"/>
    <property type="match status" value="1"/>
</dbReference>
<dbReference type="Gene3D" id="3.30.200.20">
    <property type="entry name" value="Phosphorylase Kinase, domain 1"/>
    <property type="match status" value="1"/>
</dbReference>
<dbReference type="PROSITE" id="PS50011">
    <property type="entry name" value="PROTEIN_KINASE_DOM"/>
    <property type="match status" value="1"/>
</dbReference>
<dbReference type="GO" id="GO:0005886">
    <property type="term" value="C:plasma membrane"/>
    <property type="evidence" value="ECO:0007669"/>
    <property type="project" value="TreeGrafter"/>
</dbReference>
<dbReference type="GO" id="GO:0004674">
    <property type="term" value="F:protein serine/threonine kinase activity"/>
    <property type="evidence" value="ECO:0007669"/>
    <property type="project" value="UniProtKB-KW"/>
</dbReference>
<evidence type="ECO:0000256" key="2">
    <source>
        <dbReference type="ARBA" id="ARBA00022527"/>
    </source>
</evidence>
<evidence type="ECO:0000256" key="7">
    <source>
        <dbReference type="ARBA" id="ARBA00022777"/>
    </source>
</evidence>
<evidence type="ECO:0000256" key="11">
    <source>
        <dbReference type="ARBA" id="ARBA00047558"/>
    </source>
</evidence>
<dbReference type="GO" id="GO:0007166">
    <property type="term" value="P:cell surface receptor signaling pathway"/>
    <property type="evidence" value="ECO:0007669"/>
    <property type="project" value="InterPro"/>
</dbReference>
<dbReference type="Gene3D" id="1.10.510.10">
    <property type="entry name" value="Transferase(Phosphotransferase) domain 1"/>
    <property type="match status" value="1"/>
</dbReference>
<keyword evidence="10" id="KW-0472">Membrane</keyword>
<dbReference type="InterPro" id="IPR017441">
    <property type="entry name" value="Protein_kinase_ATP_BS"/>
</dbReference>
<dbReference type="InterPro" id="IPR000719">
    <property type="entry name" value="Prot_kinase_dom"/>
</dbReference>
<dbReference type="FunFam" id="1.10.510.10:FF:000084">
    <property type="entry name" value="Wall-associated receptor kinase 2"/>
    <property type="match status" value="1"/>
</dbReference>
<dbReference type="PROSITE" id="PS00108">
    <property type="entry name" value="PROTEIN_KINASE_ST"/>
    <property type="match status" value="1"/>
</dbReference>
<evidence type="ECO:0000313" key="17">
    <source>
        <dbReference type="RefSeq" id="XP_021800185.1"/>
    </source>
</evidence>
<dbReference type="PANTHER" id="PTHR27005">
    <property type="entry name" value="WALL-ASSOCIATED RECEPTOR KINASE-LIKE 21"/>
    <property type="match status" value="1"/>
</dbReference>
<evidence type="ECO:0000256" key="12">
    <source>
        <dbReference type="ARBA" id="ARBA00047951"/>
    </source>
</evidence>
<keyword evidence="16" id="KW-1185">Reference proteome</keyword>
<dbReference type="SUPFAM" id="SSF56112">
    <property type="entry name" value="Protein kinase-like (PK-like)"/>
    <property type="match status" value="1"/>
</dbReference>
<comment type="subcellular location">
    <subcellularLocation>
        <location evidence="1">Membrane</location>
        <topology evidence="1">Single-pass type I membrane protein</topology>
    </subcellularLocation>
</comment>
<evidence type="ECO:0000256" key="5">
    <source>
        <dbReference type="ARBA" id="ARBA00022729"/>
    </source>
</evidence>